<name>A0A0B2UVW9_TOXCA</name>
<feature type="transmembrane region" description="Helical" evidence="5">
    <location>
        <begin position="305"/>
        <end position="325"/>
    </location>
</feature>
<evidence type="ECO:0000256" key="5">
    <source>
        <dbReference type="SAM" id="Phobius"/>
    </source>
</evidence>
<dbReference type="InterPro" id="IPR020846">
    <property type="entry name" value="MFS_dom"/>
</dbReference>
<keyword evidence="10" id="KW-1185">Reference proteome</keyword>
<gene>
    <name evidence="8" type="primary">Slc2a1</name>
    <name evidence="8" type="ORF">Tcan_11553</name>
    <name evidence="9" type="ORF">TCNE_LOCUS18061</name>
</gene>
<evidence type="ECO:0000256" key="2">
    <source>
        <dbReference type="ARBA" id="ARBA00022692"/>
    </source>
</evidence>
<feature type="signal peptide" evidence="6">
    <location>
        <begin position="1"/>
        <end position="22"/>
    </location>
</feature>
<feature type="transmembrane region" description="Helical" evidence="5">
    <location>
        <begin position="332"/>
        <end position="361"/>
    </location>
</feature>
<dbReference type="Gene3D" id="1.20.1250.20">
    <property type="entry name" value="MFS general substrate transporter like domains"/>
    <property type="match status" value="1"/>
</dbReference>
<dbReference type="Pfam" id="PF00083">
    <property type="entry name" value="Sugar_tr"/>
    <property type="match status" value="1"/>
</dbReference>
<reference evidence="8 10" key="1">
    <citation type="submission" date="2014-11" db="EMBL/GenBank/DDBJ databases">
        <title>Genetic blueprint of the zoonotic pathogen Toxocara canis.</title>
        <authorList>
            <person name="Zhu X.-Q."/>
            <person name="Korhonen P.K."/>
            <person name="Cai H."/>
            <person name="Young N.D."/>
            <person name="Nejsum P."/>
            <person name="von Samson-Himmelstjerna G."/>
            <person name="Boag P.R."/>
            <person name="Tan P."/>
            <person name="Li Q."/>
            <person name="Min J."/>
            <person name="Yang Y."/>
            <person name="Wang X."/>
            <person name="Fang X."/>
            <person name="Hall R.S."/>
            <person name="Hofmann A."/>
            <person name="Sternberg P.W."/>
            <person name="Jex A.R."/>
            <person name="Gasser R.B."/>
        </authorList>
    </citation>
    <scope>NUCLEOTIDE SEQUENCE [LARGE SCALE GENOMIC DNA]</scope>
    <source>
        <strain evidence="8">PN_DK_2014</strain>
    </source>
</reference>
<dbReference type="STRING" id="6265.A0A0B2UVW9"/>
<dbReference type="InterPro" id="IPR036259">
    <property type="entry name" value="MFS_trans_sf"/>
</dbReference>
<keyword evidence="3 5" id="KW-1133">Transmembrane helix</keyword>
<evidence type="ECO:0000313" key="10">
    <source>
        <dbReference type="Proteomes" id="UP000031036"/>
    </source>
</evidence>
<protein>
    <submittedName>
        <fullName evidence="8">Solute carrier family 2, facilitated glucose transporter member 1</fullName>
    </submittedName>
</protein>
<evidence type="ECO:0000256" key="4">
    <source>
        <dbReference type="ARBA" id="ARBA00023136"/>
    </source>
</evidence>
<keyword evidence="2 5" id="KW-0812">Transmembrane</keyword>
<dbReference type="GO" id="GO:0016020">
    <property type="term" value="C:membrane"/>
    <property type="evidence" value="ECO:0007669"/>
    <property type="project" value="UniProtKB-SubCell"/>
</dbReference>
<feature type="chain" id="PRO_5010412477" evidence="6">
    <location>
        <begin position="23"/>
        <end position="486"/>
    </location>
</feature>
<feature type="domain" description="Major facilitator superfamily (MFS) profile" evidence="7">
    <location>
        <begin position="14"/>
        <end position="454"/>
    </location>
</feature>
<evidence type="ECO:0000259" key="7">
    <source>
        <dbReference type="PROSITE" id="PS50850"/>
    </source>
</evidence>
<dbReference type="GO" id="GO:0015149">
    <property type="term" value="F:hexose transmembrane transporter activity"/>
    <property type="evidence" value="ECO:0007669"/>
    <property type="project" value="TreeGrafter"/>
</dbReference>
<feature type="transmembrane region" description="Helical" evidence="5">
    <location>
        <begin position="263"/>
        <end position="285"/>
    </location>
</feature>
<keyword evidence="6" id="KW-0732">Signal</keyword>
<feature type="transmembrane region" description="Helical" evidence="5">
    <location>
        <begin position="119"/>
        <end position="142"/>
    </location>
</feature>
<evidence type="ECO:0000256" key="1">
    <source>
        <dbReference type="ARBA" id="ARBA00004141"/>
    </source>
</evidence>
<feature type="transmembrane region" description="Helical" evidence="5">
    <location>
        <begin position="154"/>
        <end position="173"/>
    </location>
</feature>
<dbReference type="EMBL" id="JPKZ01003117">
    <property type="protein sequence ID" value="KHN73404.1"/>
    <property type="molecule type" value="Genomic_DNA"/>
</dbReference>
<feature type="transmembrane region" description="Helical" evidence="5">
    <location>
        <begin position="367"/>
        <end position="388"/>
    </location>
</feature>
<dbReference type="Proteomes" id="UP000031036">
    <property type="component" value="Unassembled WGS sequence"/>
</dbReference>
<feature type="transmembrane region" description="Helical" evidence="5">
    <location>
        <begin position="400"/>
        <end position="420"/>
    </location>
</feature>
<dbReference type="AlphaFoldDB" id="A0A0B2UVW9"/>
<sequence length="486" mass="54885">MISTRYAIKLFIICTILTTITNFPSGFTNSSVNTAVEELKRFLNESYESRGWSLDETGYSFIRSTTLNCWFVSQVFGAIVAPILTDHYGRKIAYVISALVMLLAALTQFIATLTSLPELLIAGRALCALCSPLSDAALILYLQECSPLEMRGAFSFLGEIGYGSMCVLGMVLGMRSVLGYSLPKLLGVSIIPQLFFVIFLLFLPETPKFLMIIRNDRAGALKSLEFFQGENKENERILDEYMREANEEGDSKRSSLREILCTWHLRQAVILSCMVLVLTLSFYPILQSSTYFFTQAQVPSEIAEISSTTMMVVFTIACITGTLFIDRFPRRILIFIFGSLSYFFLLMFVLCSAFGYLVWWIKYVSLGFMASYIVSFGMVLGPMSWFLGPELVPQRHRSSLFCLCYGINNILITITNFSTIPLYQHIGAYTFLPLFIVPSVCALIYLYLYLPETRGRETHAIVASMRRKKLKDVESCSDFTPDLTKL</sequence>
<keyword evidence="4 5" id="KW-0472">Membrane</keyword>
<dbReference type="InterPro" id="IPR045263">
    <property type="entry name" value="GLUT"/>
</dbReference>
<keyword evidence="8" id="KW-0762">Sugar transport</keyword>
<feature type="transmembrane region" description="Helical" evidence="5">
    <location>
        <begin position="426"/>
        <end position="450"/>
    </location>
</feature>
<evidence type="ECO:0000313" key="8">
    <source>
        <dbReference type="EMBL" id="KHN73404.1"/>
    </source>
</evidence>
<feature type="transmembrane region" description="Helical" evidence="5">
    <location>
        <begin position="92"/>
        <end position="113"/>
    </location>
</feature>
<dbReference type="InterPro" id="IPR005828">
    <property type="entry name" value="MFS_sugar_transport-like"/>
</dbReference>
<evidence type="ECO:0000256" key="6">
    <source>
        <dbReference type="SAM" id="SignalP"/>
    </source>
</evidence>
<reference evidence="9" key="2">
    <citation type="submission" date="2018-11" db="EMBL/GenBank/DDBJ databases">
        <authorList>
            <consortium name="Pathogen Informatics"/>
        </authorList>
    </citation>
    <scope>NUCLEOTIDE SEQUENCE [LARGE SCALE GENOMIC DNA]</scope>
</reference>
<evidence type="ECO:0000256" key="3">
    <source>
        <dbReference type="ARBA" id="ARBA00022989"/>
    </source>
</evidence>
<evidence type="ECO:0000313" key="9">
    <source>
        <dbReference type="EMBL" id="VDM49382.1"/>
    </source>
</evidence>
<dbReference type="PROSITE" id="PS50850">
    <property type="entry name" value="MFS"/>
    <property type="match status" value="1"/>
</dbReference>
<dbReference type="PANTHER" id="PTHR23503:SF46">
    <property type="entry name" value="MAJOR FACILITATOR SUPERFAMILY (MFS) PROFILE DOMAIN-CONTAINING PROTEIN"/>
    <property type="match status" value="1"/>
</dbReference>
<dbReference type="OrthoDB" id="8120565at2759"/>
<comment type="subcellular location">
    <subcellularLocation>
        <location evidence="1">Membrane</location>
        <topology evidence="1">Multi-pass membrane protein</topology>
    </subcellularLocation>
</comment>
<organism evidence="8 10">
    <name type="scientific">Toxocara canis</name>
    <name type="common">Canine roundworm</name>
    <dbReference type="NCBI Taxonomy" id="6265"/>
    <lineage>
        <taxon>Eukaryota</taxon>
        <taxon>Metazoa</taxon>
        <taxon>Ecdysozoa</taxon>
        <taxon>Nematoda</taxon>
        <taxon>Chromadorea</taxon>
        <taxon>Rhabditida</taxon>
        <taxon>Spirurina</taxon>
        <taxon>Ascaridomorpha</taxon>
        <taxon>Ascaridoidea</taxon>
        <taxon>Toxocaridae</taxon>
        <taxon>Toxocara</taxon>
    </lineage>
</organism>
<dbReference type="OMA" id="EWSFRLA"/>
<dbReference type="EMBL" id="UYWY01025083">
    <property type="protein sequence ID" value="VDM49382.1"/>
    <property type="molecule type" value="Genomic_DNA"/>
</dbReference>
<feature type="transmembrane region" description="Helical" evidence="5">
    <location>
        <begin position="185"/>
        <end position="204"/>
    </location>
</feature>
<accession>A0A0B2UVW9</accession>
<dbReference type="SUPFAM" id="SSF103473">
    <property type="entry name" value="MFS general substrate transporter"/>
    <property type="match status" value="1"/>
</dbReference>
<keyword evidence="8" id="KW-0813">Transport</keyword>
<proteinExistence type="predicted"/>
<dbReference type="PANTHER" id="PTHR23503">
    <property type="entry name" value="SOLUTE CARRIER FAMILY 2"/>
    <property type="match status" value="1"/>
</dbReference>